<proteinExistence type="predicted"/>
<dbReference type="KEGG" id="loa:LOAG_10773"/>
<dbReference type="EMBL" id="JH712197">
    <property type="protein sequence ID" value="EFO17724.1"/>
    <property type="molecule type" value="Genomic_DNA"/>
</dbReference>
<protein>
    <recommendedName>
        <fullName evidence="3">MARVEL domain-containing protein</fullName>
    </recommendedName>
</protein>
<dbReference type="InParanoid" id="A0A1S0TPC3"/>
<keyword evidence="1" id="KW-1133">Transmembrane helix</keyword>
<keyword evidence="1" id="KW-0472">Membrane</keyword>
<feature type="transmembrane region" description="Helical" evidence="1">
    <location>
        <begin position="42"/>
        <end position="67"/>
    </location>
</feature>
<dbReference type="AlphaFoldDB" id="A0A1S0TPC3"/>
<dbReference type="CTD" id="9948220"/>
<reference evidence="2" key="1">
    <citation type="submission" date="2012-04" db="EMBL/GenBank/DDBJ databases">
        <title>The Genome Sequence of Loa loa.</title>
        <authorList>
            <consortium name="The Broad Institute Genome Sequencing Platform"/>
            <consortium name="Broad Institute Genome Sequencing Center for Infectious Disease"/>
            <person name="Nutman T.B."/>
            <person name="Fink D.L."/>
            <person name="Russ C."/>
            <person name="Young S."/>
            <person name="Zeng Q."/>
            <person name="Gargeya S."/>
            <person name="Alvarado L."/>
            <person name="Berlin A."/>
            <person name="Chapman S.B."/>
            <person name="Chen Z."/>
            <person name="Freedman E."/>
            <person name="Gellesch M."/>
            <person name="Goldberg J."/>
            <person name="Griggs A."/>
            <person name="Gujja S."/>
            <person name="Heilman E.R."/>
            <person name="Heiman D."/>
            <person name="Howarth C."/>
            <person name="Mehta T."/>
            <person name="Neiman D."/>
            <person name="Pearson M."/>
            <person name="Roberts A."/>
            <person name="Saif S."/>
            <person name="Shea T."/>
            <person name="Shenoy N."/>
            <person name="Sisk P."/>
            <person name="Stolte C."/>
            <person name="Sykes S."/>
            <person name="White J."/>
            <person name="Yandava C."/>
            <person name="Haas B."/>
            <person name="Henn M.R."/>
            <person name="Nusbaum C."/>
            <person name="Birren B."/>
        </authorList>
    </citation>
    <scope>NUCLEOTIDE SEQUENCE [LARGE SCALE GENOMIC DNA]</scope>
</reference>
<feature type="transmembrane region" description="Helical" evidence="1">
    <location>
        <begin position="19"/>
        <end position="35"/>
    </location>
</feature>
<gene>
    <name evidence="2" type="ORF">LOAG_10773</name>
</gene>
<dbReference type="OMA" id="ICHFIVI"/>
<keyword evidence="1" id="KW-0812">Transmembrane</keyword>
<name>A0A1S0TPC3_LOALO</name>
<evidence type="ECO:0008006" key="3">
    <source>
        <dbReference type="Google" id="ProtNLM"/>
    </source>
</evidence>
<feature type="transmembrane region" description="Helical" evidence="1">
    <location>
        <begin position="79"/>
        <end position="100"/>
    </location>
</feature>
<dbReference type="FunCoup" id="A0A1S0TPC3">
    <property type="interactions" value="56"/>
</dbReference>
<accession>A0A1S0TPC3</accession>
<organism evidence="2">
    <name type="scientific">Loa loa</name>
    <name type="common">Eye worm</name>
    <name type="synonym">Filaria loa</name>
    <dbReference type="NCBI Taxonomy" id="7209"/>
    <lineage>
        <taxon>Eukaryota</taxon>
        <taxon>Metazoa</taxon>
        <taxon>Ecdysozoa</taxon>
        <taxon>Nematoda</taxon>
        <taxon>Chromadorea</taxon>
        <taxon>Rhabditida</taxon>
        <taxon>Spirurina</taxon>
        <taxon>Spiruromorpha</taxon>
        <taxon>Filarioidea</taxon>
        <taxon>Onchocercidae</taxon>
        <taxon>Loa</taxon>
    </lineage>
</organism>
<dbReference type="GeneID" id="9948220"/>
<evidence type="ECO:0000313" key="2">
    <source>
        <dbReference type="EMBL" id="EFO17724.1"/>
    </source>
</evidence>
<dbReference type="OrthoDB" id="5830488at2759"/>
<evidence type="ECO:0000256" key="1">
    <source>
        <dbReference type="SAM" id="Phobius"/>
    </source>
</evidence>
<sequence>MYPMATVRPPVWCISKIPILKWLQLVCSLVVVIFISDGRYQWFIYTVIFFICIFLIVCTFLTLVVLYVGIKNVYNVEVIFNLIAFLSCLLAGSLLTYDLIQMISGSFTHHRYLPPAYIGRDSWKNRIAVCTVRMHLLLINRSPKHSNHDRRITGDSCTCTTFSHYGIPASEDAFLSGIICDNQT</sequence>
<dbReference type="RefSeq" id="XP_003146345.1">
    <property type="nucleotide sequence ID" value="XM_003146297.1"/>
</dbReference>